<reference evidence="2" key="1">
    <citation type="journal article" date="2023" name="G3 (Bethesda)">
        <title>A reference genome for the long-term kleptoplast-retaining sea slug Elysia crispata morphotype clarki.</title>
        <authorList>
            <person name="Eastman K.E."/>
            <person name="Pendleton A.L."/>
            <person name="Shaikh M.A."/>
            <person name="Suttiyut T."/>
            <person name="Ogas R."/>
            <person name="Tomko P."/>
            <person name="Gavelis G."/>
            <person name="Widhalm J.R."/>
            <person name="Wisecaver J.H."/>
        </authorList>
    </citation>
    <scope>NUCLEOTIDE SEQUENCE</scope>
    <source>
        <strain evidence="2">ECLA1</strain>
    </source>
</reference>
<feature type="region of interest" description="Disordered" evidence="1">
    <location>
        <begin position="83"/>
        <end position="142"/>
    </location>
</feature>
<dbReference type="AlphaFoldDB" id="A0AAE1DUZ0"/>
<proteinExistence type="predicted"/>
<organism evidence="2 3">
    <name type="scientific">Elysia crispata</name>
    <name type="common">lettuce slug</name>
    <dbReference type="NCBI Taxonomy" id="231223"/>
    <lineage>
        <taxon>Eukaryota</taxon>
        <taxon>Metazoa</taxon>
        <taxon>Spiralia</taxon>
        <taxon>Lophotrochozoa</taxon>
        <taxon>Mollusca</taxon>
        <taxon>Gastropoda</taxon>
        <taxon>Heterobranchia</taxon>
        <taxon>Euthyneura</taxon>
        <taxon>Panpulmonata</taxon>
        <taxon>Sacoglossa</taxon>
        <taxon>Placobranchoidea</taxon>
        <taxon>Plakobranchidae</taxon>
        <taxon>Elysia</taxon>
    </lineage>
</organism>
<gene>
    <name evidence="2" type="ORF">RRG08_025215</name>
</gene>
<accession>A0AAE1DUZ0</accession>
<dbReference type="EMBL" id="JAWDGP010002313">
    <property type="protein sequence ID" value="KAK3784021.1"/>
    <property type="molecule type" value="Genomic_DNA"/>
</dbReference>
<sequence length="154" mass="17843">MSRKPTSSLELVEGQELRVKDERPRKQRKWSKNLLLQRRNYGHANLLKEIRVSEPEDFRDFLRVDAQFFDELFSLFEPLIRKKDTMMRSSSPPSERLSTTLRSTTSVRGTRDSNPKSPDSKSNALPHGEPTPLGDHGSGHIRTFYKNRKTATIF</sequence>
<name>A0AAE1DUZ0_9GAST</name>
<protein>
    <submittedName>
        <fullName evidence="2">Uncharacterized protein</fullName>
    </submittedName>
</protein>
<comment type="caution">
    <text evidence="2">The sequence shown here is derived from an EMBL/GenBank/DDBJ whole genome shotgun (WGS) entry which is preliminary data.</text>
</comment>
<evidence type="ECO:0000313" key="2">
    <source>
        <dbReference type="EMBL" id="KAK3784021.1"/>
    </source>
</evidence>
<evidence type="ECO:0000256" key="1">
    <source>
        <dbReference type="SAM" id="MobiDB-lite"/>
    </source>
</evidence>
<evidence type="ECO:0000313" key="3">
    <source>
        <dbReference type="Proteomes" id="UP001283361"/>
    </source>
</evidence>
<dbReference type="Proteomes" id="UP001283361">
    <property type="component" value="Unassembled WGS sequence"/>
</dbReference>
<keyword evidence="3" id="KW-1185">Reference proteome</keyword>
<feature type="compositionally biased region" description="Low complexity" evidence="1">
    <location>
        <begin position="94"/>
        <end position="108"/>
    </location>
</feature>